<evidence type="ECO:0000256" key="3">
    <source>
        <dbReference type="ARBA" id="ARBA00023163"/>
    </source>
</evidence>
<dbReference type="SMART" id="SM00347">
    <property type="entry name" value="HTH_MARR"/>
    <property type="match status" value="1"/>
</dbReference>
<dbReference type="InterPro" id="IPR036390">
    <property type="entry name" value="WH_DNA-bd_sf"/>
</dbReference>
<evidence type="ECO:0000256" key="2">
    <source>
        <dbReference type="ARBA" id="ARBA00023125"/>
    </source>
</evidence>
<evidence type="ECO:0000259" key="4">
    <source>
        <dbReference type="PROSITE" id="PS50995"/>
    </source>
</evidence>
<dbReference type="PRINTS" id="PR00598">
    <property type="entry name" value="HTHMARR"/>
</dbReference>
<dbReference type="AlphaFoldDB" id="A0A3M8CW93"/>
<dbReference type="PANTHER" id="PTHR33164">
    <property type="entry name" value="TRANSCRIPTIONAL REGULATOR, MARR FAMILY"/>
    <property type="match status" value="1"/>
</dbReference>
<keyword evidence="1" id="KW-0805">Transcription regulation</keyword>
<dbReference type="GO" id="GO:0003700">
    <property type="term" value="F:DNA-binding transcription factor activity"/>
    <property type="evidence" value="ECO:0007669"/>
    <property type="project" value="InterPro"/>
</dbReference>
<dbReference type="EMBL" id="RHHQ01000028">
    <property type="protein sequence ID" value="RNB79497.1"/>
    <property type="molecule type" value="Genomic_DNA"/>
</dbReference>
<evidence type="ECO:0000313" key="6">
    <source>
        <dbReference type="Proteomes" id="UP000271031"/>
    </source>
</evidence>
<dbReference type="RefSeq" id="WP_122921348.1">
    <property type="nucleotide sequence ID" value="NZ_RHHQ01000028.1"/>
</dbReference>
<dbReference type="GO" id="GO:0006950">
    <property type="term" value="P:response to stress"/>
    <property type="evidence" value="ECO:0007669"/>
    <property type="project" value="TreeGrafter"/>
</dbReference>
<sequence length="166" mass="19666">MPPIDEELLPNELDVLNRLTDYKTDYSAMKVCTHLYWATQRMRNKIEQKVLSEYNLSWTAFSILYDLWIWESMETRKLAVSEGVTVATISSIANTLERKELCRREIDPNDRRMVRLRITEKGRQIIEELYPKFNQGESQVVKGLSMEEQKAITKMLRKMIENIDEM</sequence>
<dbReference type="PROSITE" id="PS50995">
    <property type="entry name" value="HTH_MARR_2"/>
    <property type="match status" value="1"/>
</dbReference>
<dbReference type="InterPro" id="IPR036388">
    <property type="entry name" value="WH-like_DNA-bd_sf"/>
</dbReference>
<evidence type="ECO:0000313" key="5">
    <source>
        <dbReference type="EMBL" id="RNB79497.1"/>
    </source>
</evidence>
<dbReference type="OrthoDB" id="3237509at2"/>
<protein>
    <submittedName>
        <fullName evidence="5">MarR family transcriptional regulator</fullName>
    </submittedName>
</protein>
<keyword evidence="3" id="KW-0804">Transcription</keyword>
<accession>A0A3M8CW93</accession>
<name>A0A3M8CW93_9BACL</name>
<proteinExistence type="predicted"/>
<gene>
    <name evidence="5" type="ORF">EDM56_28635</name>
</gene>
<dbReference type="InterPro" id="IPR039422">
    <property type="entry name" value="MarR/SlyA-like"/>
</dbReference>
<feature type="domain" description="HTH marR-type" evidence="4">
    <location>
        <begin position="28"/>
        <end position="161"/>
    </location>
</feature>
<keyword evidence="2" id="KW-0238">DNA-binding</keyword>
<comment type="caution">
    <text evidence="5">The sequence shown here is derived from an EMBL/GenBank/DDBJ whole genome shotgun (WGS) entry which is preliminary data.</text>
</comment>
<keyword evidence="6" id="KW-1185">Reference proteome</keyword>
<dbReference type="InterPro" id="IPR023187">
    <property type="entry name" value="Tscrpt_reg_MarR-type_CS"/>
</dbReference>
<dbReference type="GO" id="GO:0003677">
    <property type="term" value="F:DNA binding"/>
    <property type="evidence" value="ECO:0007669"/>
    <property type="project" value="UniProtKB-KW"/>
</dbReference>
<dbReference type="Pfam" id="PF01047">
    <property type="entry name" value="MarR"/>
    <property type="match status" value="1"/>
</dbReference>
<dbReference type="PROSITE" id="PS01117">
    <property type="entry name" value="HTH_MARR_1"/>
    <property type="match status" value="1"/>
</dbReference>
<dbReference type="PANTHER" id="PTHR33164:SF89">
    <property type="entry name" value="MARR FAMILY REGULATORY PROTEIN"/>
    <property type="match status" value="1"/>
</dbReference>
<reference evidence="5 6" key="1">
    <citation type="submission" date="2018-10" db="EMBL/GenBank/DDBJ databases">
        <title>Phylogenomics of Brevibacillus.</title>
        <authorList>
            <person name="Dunlap C."/>
        </authorList>
    </citation>
    <scope>NUCLEOTIDE SEQUENCE [LARGE SCALE GENOMIC DNA]</scope>
    <source>
        <strain evidence="5 6">JCM 15716</strain>
    </source>
</reference>
<organism evidence="5 6">
    <name type="scientific">Brevibacillus fluminis</name>
    <dbReference type="NCBI Taxonomy" id="511487"/>
    <lineage>
        <taxon>Bacteria</taxon>
        <taxon>Bacillati</taxon>
        <taxon>Bacillota</taxon>
        <taxon>Bacilli</taxon>
        <taxon>Bacillales</taxon>
        <taxon>Paenibacillaceae</taxon>
        <taxon>Brevibacillus</taxon>
    </lineage>
</organism>
<evidence type="ECO:0000256" key="1">
    <source>
        <dbReference type="ARBA" id="ARBA00023015"/>
    </source>
</evidence>
<dbReference type="Gene3D" id="1.10.10.10">
    <property type="entry name" value="Winged helix-like DNA-binding domain superfamily/Winged helix DNA-binding domain"/>
    <property type="match status" value="1"/>
</dbReference>
<dbReference type="Proteomes" id="UP000271031">
    <property type="component" value="Unassembled WGS sequence"/>
</dbReference>
<dbReference type="InterPro" id="IPR000835">
    <property type="entry name" value="HTH_MarR-typ"/>
</dbReference>
<dbReference type="SUPFAM" id="SSF46785">
    <property type="entry name" value="Winged helix' DNA-binding domain"/>
    <property type="match status" value="1"/>
</dbReference>